<dbReference type="RefSeq" id="XP_027613900.1">
    <property type="nucleotide sequence ID" value="XM_027758099.1"/>
</dbReference>
<dbReference type="SUPFAM" id="SSF81383">
    <property type="entry name" value="F-box domain"/>
    <property type="match status" value="1"/>
</dbReference>
<dbReference type="InterPro" id="IPR036047">
    <property type="entry name" value="F-box-like_dom_sf"/>
</dbReference>
<dbReference type="Pfam" id="PF12937">
    <property type="entry name" value="F-box-like"/>
    <property type="match status" value="1"/>
</dbReference>
<dbReference type="OrthoDB" id="3226064at2759"/>
<protein>
    <recommendedName>
        <fullName evidence="2">F-box domain-containing protein</fullName>
    </recommendedName>
</protein>
<evidence type="ECO:0000256" key="1">
    <source>
        <dbReference type="SAM" id="MobiDB-lite"/>
    </source>
</evidence>
<feature type="domain" description="F-box" evidence="2">
    <location>
        <begin position="2"/>
        <end position="51"/>
    </location>
</feature>
<dbReference type="GeneID" id="38779904"/>
<dbReference type="Proteomes" id="UP000287166">
    <property type="component" value="Unassembled WGS sequence"/>
</dbReference>
<name>A0A401GLD4_9APHY</name>
<evidence type="ECO:0000313" key="3">
    <source>
        <dbReference type="EMBL" id="GBE82987.1"/>
    </source>
</evidence>
<evidence type="ECO:0000259" key="2">
    <source>
        <dbReference type="PROSITE" id="PS50181"/>
    </source>
</evidence>
<dbReference type="InParanoid" id="A0A401GLD4"/>
<dbReference type="AlphaFoldDB" id="A0A401GLD4"/>
<gene>
    <name evidence="3" type="ORF">SCP_0500300</name>
</gene>
<evidence type="ECO:0000313" key="4">
    <source>
        <dbReference type="Proteomes" id="UP000287166"/>
    </source>
</evidence>
<organism evidence="3 4">
    <name type="scientific">Sparassis crispa</name>
    <dbReference type="NCBI Taxonomy" id="139825"/>
    <lineage>
        <taxon>Eukaryota</taxon>
        <taxon>Fungi</taxon>
        <taxon>Dikarya</taxon>
        <taxon>Basidiomycota</taxon>
        <taxon>Agaricomycotina</taxon>
        <taxon>Agaricomycetes</taxon>
        <taxon>Polyporales</taxon>
        <taxon>Sparassidaceae</taxon>
        <taxon>Sparassis</taxon>
    </lineage>
</organism>
<proteinExistence type="predicted"/>
<dbReference type="STRING" id="139825.A0A401GLD4"/>
<sequence>MMPTLLHLPPEIIEQILLELDPLHIGSLAQSCSDMHSFIYDPADQHLWRSLYLLQPLDDPRQCLTELGYPISEVNWMAKLQRIIRARTVISRPAQCHVEERCTILYTLLDLVSNLPAAPSVFSDDLALNLVWLAALLRGGSYLDEEHWEISDEEKQLRARLHTYFGLTTSDYRSQSRKQSRAYVYAMRHYKWDNDFGPFMMDGSGRVNWVHLQAIHHVMSMHIVPPEQESESEASVFTIFPMSLPYCQSIIPRHLDLDQEEDWAGVAGLWECSFCFCDHHELLLYNNMNISDVDPLQSAIFDDPSFVEVFRTINVELRVISTQRQSDHPSRPMIKFAGEIDDMAIMVGWVKVTSDDQIRWHFNSGENGNAIWGSEGVQVGGIRSTFGVLGAWTTTHHDQQDPVGPFWMRKAHPPSEAEDLDQSTAET</sequence>
<comment type="caution">
    <text evidence="3">The sequence shown here is derived from an EMBL/GenBank/DDBJ whole genome shotgun (WGS) entry which is preliminary data.</text>
</comment>
<dbReference type="InterPro" id="IPR001810">
    <property type="entry name" value="F-box_dom"/>
</dbReference>
<keyword evidence="4" id="KW-1185">Reference proteome</keyword>
<dbReference type="PROSITE" id="PS50181">
    <property type="entry name" value="FBOX"/>
    <property type="match status" value="1"/>
</dbReference>
<feature type="region of interest" description="Disordered" evidence="1">
    <location>
        <begin position="400"/>
        <end position="427"/>
    </location>
</feature>
<reference evidence="3 4" key="1">
    <citation type="journal article" date="2018" name="Sci. Rep.">
        <title>Genome sequence of the cauliflower mushroom Sparassis crispa (Hanabiratake) and its association with beneficial usage.</title>
        <authorList>
            <person name="Kiyama R."/>
            <person name="Furutani Y."/>
            <person name="Kawaguchi K."/>
            <person name="Nakanishi T."/>
        </authorList>
    </citation>
    <scope>NUCLEOTIDE SEQUENCE [LARGE SCALE GENOMIC DNA]</scope>
</reference>
<accession>A0A401GLD4</accession>
<dbReference type="EMBL" id="BFAD01000005">
    <property type="protein sequence ID" value="GBE82987.1"/>
    <property type="molecule type" value="Genomic_DNA"/>
</dbReference>